<dbReference type="AlphaFoldDB" id="A0A4Z1KKJ9"/>
<reference evidence="2 3" key="1">
    <citation type="submission" date="2017-12" db="EMBL/GenBank/DDBJ databases">
        <title>Comparative genomics of Botrytis spp.</title>
        <authorList>
            <person name="Valero-Jimenez C.A."/>
            <person name="Tapia P."/>
            <person name="Veloso J."/>
            <person name="Silva-Moreno E."/>
            <person name="Staats M."/>
            <person name="Valdes J.H."/>
            <person name="Van Kan J.A.L."/>
        </authorList>
    </citation>
    <scope>NUCLEOTIDE SEQUENCE [LARGE SCALE GENOMIC DNA]</scope>
    <source>
        <strain evidence="2 3">MUCL3349</strain>
    </source>
</reference>
<evidence type="ECO:0000256" key="1">
    <source>
        <dbReference type="SAM" id="MobiDB-lite"/>
    </source>
</evidence>
<accession>A0A4Z1KKJ9</accession>
<comment type="caution">
    <text evidence="2">The sequence shown here is derived from an EMBL/GenBank/DDBJ whole genome shotgun (WGS) entry which is preliminary data.</text>
</comment>
<dbReference type="Proteomes" id="UP000297280">
    <property type="component" value="Unassembled WGS sequence"/>
</dbReference>
<evidence type="ECO:0000313" key="2">
    <source>
        <dbReference type="EMBL" id="TGO81979.1"/>
    </source>
</evidence>
<organism evidence="2 3">
    <name type="scientific">Botrytis porri</name>
    <dbReference type="NCBI Taxonomy" id="87229"/>
    <lineage>
        <taxon>Eukaryota</taxon>
        <taxon>Fungi</taxon>
        <taxon>Dikarya</taxon>
        <taxon>Ascomycota</taxon>
        <taxon>Pezizomycotina</taxon>
        <taxon>Leotiomycetes</taxon>
        <taxon>Helotiales</taxon>
        <taxon>Sclerotiniaceae</taxon>
        <taxon>Botrytis</taxon>
    </lineage>
</organism>
<name>A0A4Z1KKJ9_9HELO</name>
<dbReference type="EMBL" id="PQXO01000949">
    <property type="protein sequence ID" value="TGO81979.1"/>
    <property type="molecule type" value="Genomic_DNA"/>
</dbReference>
<sequence length="112" mass="12386">MTKKSNSVLTIAACTTPRIGCFGSIEAITSKICHFDATLARNTTAFTPLALRPSPKARAERLSVPERDRKTGCLAPLSTIHDVKLLPRPPRHPMRRYEASDLSWSRDGVVRT</sequence>
<protein>
    <submittedName>
        <fullName evidence="2">Uncharacterized protein</fullName>
    </submittedName>
</protein>
<feature type="region of interest" description="Disordered" evidence="1">
    <location>
        <begin position="85"/>
        <end position="112"/>
    </location>
</feature>
<proteinExistence type="predicted"/>
<keyword evidence="3" id="KW-1185">Reference proteome</keyword>
<gene>
    <name evidence="2" type="ORF">BPOR_0955g00020</name>
</gene>
<evidence type="ECO:0000313" key="3">
    <source>
        <dbReference type="Proteomes" id="UP000297280"/>
    </source>
</evidence>